<evidence type="ECO:0000256" key="2">
    <source>
        <dbReference type="SAM" id="Phobius"/>
    </source>
</evidence>
<evidence type="ECO:0000256" key="1">
    <source>
        <dbReference type="SAM" id="MobiDB-lite"/>
    </source>
</evidence>
<dbReference type="STRING" id="1458985.BJP34_10910"/>
<dbReference type="Proteomes" id="UP000177870">
    <property type="component" value="Chromosome"/>
</dbReference>
<organism evidence="3 4">
    <name type="scientific">Moorena producens PAL-8-15-08-1</name>
    <dbReference type="NCBI Taxonomy" id="1458985"/>
    <lineage>
        <taxon>Bacteria</taxon>
        <taxon>Bacillati</taxon>
        <taxon>Cyanobacteriota</taxon>
        <taxon>Cyanophyceae</taxon>
        <taxon>Coleofasciculales</taxon>
        <taxon>Coleofasciculaceae</taxon>
        <taxon>Moorena</taxon>
    </lineage>
</organism>
<feature type="compositionally biased region" description="Polar residues" evidence="1">
    <location>
        <begin position="72"/>
        <end position="110"/>
    </location>
</feature>
<evidence type="ECO:0008006" key="5">
    <source>
        <dbReference type="Google" id="ProtNLM"/>
    </source>
</evidence>
<keyword evidence="2" id="KW-0812">Transmembrane</keyword>
<feature type="transmembrane region" description="Helical" evidence="2">
    <location>
        <begin position="217"/>
        <end position="236"/>
    </location>
</feature>
<feature type="region of interest" description="Disordered" evidence="1">
    <location>
        <begin position="70"/>
        <end position="147"/>
    </location>
</feature>
<evidence type="ECO:0000313" key="3">
    <source>
        <dbReference type="EMBL" id="AOW99894.1"/>
    </source>
</evidence>
<reference evidence="4" key="1">
    <citation type="submission" date="2016-10" db="EMBL/GenBank/DDBJ databases">
        <title>Comparative genomics uncovers the prolific and rare metabolic potential of the cyanobacterial genus Moorea.</title>
        <authorList>
            <person name="Leao T."/>
            <person name="Castelao G."/>
            <person name="Korobeynikov A."/>
            <person name="Monroe E.A."/>
            <person name="Podell S."/>
            <person name="Glukhov E."/>
            <person name="Allen E."/>
            <person name="Gerwick W.H."/>
            <person name="Gerwick L."/>
        </authorList>
    </citation>
    <scope>NUCLEOTIDE SEQUENCE [LARGE SCALE GENOMIC DNA]</scope>
    <source>
        <strain evidence="4">PAL-8-15-08-1</strain>
    </source>
</reference>
<sequence>MSQNSSVNSSPSSTGNYNLNSVLQAALSSLDVQLEEELARYRRRRVGRPVMTNRSLGRNRARKPLELISVGEVQQKSSPSQTNKTIPQLKQPSTIPLPNLTAKGTTSLKQPQEPLVEQTESLDSLLSQSPKPTQPPVVSQYNNGESASNGIQKEATEQLKPPEKLPEKSGSLIKLGANQTQPEDYLESSEKLLQSLAEDQEEFDNQKQVSYQLLTPLNVGFMVLLLLLSATLPYIFSNPSVLSNLDLSQLISSIIPKISKTPQEIKPDQPQQTESLPNSPLQGGPNLASEEFVDLNLHTLSQVEATPGPQQKPFYTKDVPIPKVVESAPKVVTRPMPPKGSSLSSVLLPSVQPLQKVPLSSLPTSSGSLVPPGRRAQSGLLQPAISETLQNQAASLRTVVEESLPAPDPFYYVVINYDGKRALQQARTIVPDAYVRKLSQGTRIQMGAFKFEHEAQGLVEKLQQQGISASIYRP</sequence>
<feature type="region of interest" description="Disordered" evidence="1">
    <location>
        <begin position="261"/>
        <end position="287"/>
    </location>
</feature>
<protein>
    <recommendedName>
        <fullName evidence="5">SPOR domain-containing protein</fullName>
    </recommendedName>
</protein>
<dbReference type="KEGG" id="mpro:BJP34_10910"/>
<dbReference type="EMBL" id="CP017599">
    <property type="protein sequence ID" value="AOW99894.1"/>
    <property type="molecule type" value="Genomic_DNA"/>
</dbReference>
<keyword evidence="2" id="KW-1133">Transmembrane helix</keyword>
<feature type="compositionally biased region" description="Polar residues" evidence="1">
    <location>
        <begin position="118"/>
        <end position="147"/>
    </location>
</feature>
<gene>
    <name evidence="3" type="ORF">BJP34_10910</name>
</gene>
<proteinExistence type="predicted"/>
<evidence type="ECO:0000313" key="4">
    <source>
        <dbReference type="Proteomes" id="UP000177870"/>
    </source>
</evidence>
<dbReference type="RefSeq" id="WP_070392368.1">
    <property type="nucleotide sequence ID" value="NZ_CP017599.1"/>
</dbReference>
<keyword evidence="2" id="KW-0472">Membrane</keyword>
<dbReference type="AlphaFoldDB" id="A0A1D8TQK8"/>
<name>A0A1D8TQK8_9CYAN</name>
<dbReference type="OrthoDB" id="532902at2"/>
<accession>A0A1D8TQK8</accession>
<feature type="compositionally biased region" description="Polar residues" evidence="1">
    <location>
        <begin position="269"/>
        <end position="281"/>
    </location>
</feature>